<dbReference type="SUPFAM" id="SSF55144">
    <property type="entry name" value="LigT-like"/>
    <property type="match status" value="1"/>
</dbReference>
<dbReference type="AlphaFoldDB" id="A0A563U5I7"/>
<protein>
    <submittedName>
        <fullName evidence="1">2'-5' RNA ligase family protein</fullName>
    </submittedName>
</protein>
<dbReference type="Pfam" id="PF13563">
    <property type="entry name" value="2_5_RNA_ligase2"/>
    <property type="match status" value="1"/>
</dbReference>
<reference evidence="1 2" key="1">
    <citation type="submission" date="2019-07" db="EMBL/GenBank/DDBJ databases">
        <authorList>
            <person name="Kim J."/>
        </authorList>
    </citation>
    <scope>NUCLEOTIDE SEQUENCE [LARGE SCALE GENOMIC DNA]</scope>
    <source>
        <strain evidence="1 2">MJ1a</strain>
    </source>
</reference>
<organism evidence="1 2">
    <name type="scientific">Mucilaginibacter achroorhodeus</name>
    <dbReference type="NCBI Taxonomy" id="2599294"/>
    <lineage>
        <taxon>Bacteria</taxon>
        <taxon>Pseudomonadati</taxon>
        <taxon>Bacteroidota</taxon>
        <taxon>Sphingobacteriia</taxon>
        <taxon>Sphingobacteriales</taxon>
        <taxon>Sphingobacteriaceae</taxon>
        <taxon>Mucilaginibacter</taxon>
    </lineage>
</organism>
<keyword evidence="1" id="KW-0436">Ligase</keyword>
<dbReference type="RefSeq" id="WP_146269613.1">
    <property type="nucleotide sequence ID" value="NZ_VOEI01000002.1"/>
</dbReference>
<gene>
    <name evidence="1" type="ORF">FPZ42_06090</name>
</gene>
<dbReference type="Proteomes" id="UP000318010">
    <property type="component" value="Unassembled WGS sequence"/>
</dbReference>
<proteinExistence type="predicted"/>
<dbReference type="EMBL" id="VOEI01000002">
    <property type="protein sequence ID" value="TWR26608.1"/>
    <property type="molecule type" value="Genomic_DNA"/>
</dbReference>
<evidence type="ECO:0000313" key="2">
    <source>
        <dbReference type="Proteomes" id="UP000318010"/>
    </source>
</evidence>
<name>A0A563U5I7_9SPHI</name>
<accession>A0A563U5I7</accession>
<dbReference type="GO" id="GO:0016874">
    <property type="term" value="F:ligase activity"/>
    <property type="evidence" value="ECO:0007669"/>
    <property type="project" value="UniProtKB-KW"/>
</dbReference>
<comment type="caution">
    <text evidence="1">The sequence shown here is derived from an EMBL/GenBank/DDBJ whole genome shotgun (WGS) entry which is preliminary data.</text>
</comment>
<dbReference type="Gene3D" id="3.90.1140.10">
    <property type="entry name" value="Cyclic phosphodiesterase"/>
    <property type="match status" value="1"/>
</dbReference>
<sequence length="200" mass="23473">MTGYADYLFLLSPPQPVIDEVARYKKASAKHIGDFSSMNSNAHISVMTAERQKPYFAENTLSRLEQRLAIMPPILLHIDGFKYFEHLHDKKTIYAAIRNTPAVDDWFELMRKNLGIKKVFLPHVTVCRNISNEQFNTLWPHFRHKRWTEPFWANELTIARRETFEPFAKWQTLKRISFKGNKGLAETTNKTDSNEQINLF</sequence>
<dbReference type="InterPro" id="IPR009097">
    <property type="entry name" value="Cyclic_Pdiesterase"/>
</dbReference>
<dbReference type="OrthoDB" id="1351981at2"/>
<evidence type="ECO:0000313" key="1">
    <source>
        <dbReference type="EMBL" id="TWR26608.1"/>
    </source>
</evidence>
<keyword evidence="2" id="KW-1185">Reference proteome</keyword>